<organism evidence="2 3">
    <name type="scientific">Gymnopus androsaceus JB14</name>
    <dbReference type="NCBI Taxonomy" id="1447944"/>
    <lineage>
        <taxon>Eukaryota</taxon>
        <taxon>Fungi</taxon>
        <taxon>Dikarya</taxon>
        <taxon>Basidiomycota</taxon>
        <taxon>Agaricomycotina</taxon>
        <taxon>Agaricomycetes</taxon>
        <taxon>Agaricomycetidae</taxon>
        <taxon>Agaricales</taxon>
        <taxon>Marasmiineae</taxon>
        <taxon>Omphalotaceae</taxon>
        <taxon>Gymnopus</taxon>
    </lineage>
</organism>
<evidence type="ECO:0000313" key="3">
    <source>
        <dbReference type="Proteomes" id="UP000799118"/>
    </source>
</evidence>
<feature type="transmembrane region" description="Helical" evidence="1">
    <location>
        <begin position="6"/>
        <end position="28"/>
    </location>
</feature>
<reference evidence="2" key="1">
    <citation type="journal article" date="2019" name="Environ. Microbiol.">
        <title>Fungal ecological strategies reflected in gene transcription - a case study of two litter decomposers.</title>
        <authorList>
            <person name="Barbi F."/>
            <person name="Kohler A."/>
            <person name="Barry K."/>
            <person name="Baskaran P."/>
            <person name="Daum C."/>
            <person name="Fauchery L."/>
            <person name="Ihrmark K."/>
            <person name="Kuo A."/>
            <person name="LaButti K."/>
            <person name="Lipzen A."/>
            <person name="Morin E."/>
            <person name="Grigoriev I.V."/>
            <person name="Henrissat B."/>
            <person name="Lindahl B."/>
            <person name="Martin F."/>
        </authorList>
    </citation>
    <scope>NUCLEOTIDE SEQUENCE</scope>
    <source>
        <strain evidence="2">JB14</strain>
    </source>
</reference>
<evidence type="ECO:0008006" key="4">
    <source>
        <dbReference type="Google" id="ProtNLM"/>
    </source>
</evidence>
<evidence type="ECO:0000256" key="1">
    <source>
        <dbReference type="SAM" id="Phobius"/>
    </source>
</evidence>
<protein>
    <recommendedName>
        <fullName evidence="4">NmrA-like domain-containing protein</fullName>
    </recommendedName>
</protein>
<name>A0A6A4IDY1_9AGAR</name>
<dbReference type="EMBL" id="ML769389">
    <property type="protein sequence ID" value="KAE9408801.1"/>
    <property type="molecule type" value="Genomic_DNA"/>
</dbReference>
<proteinExistence type="predicted"/>
<dbReference type="Gene3D" id="3.40.50.720">
    <property type="entry name" value="NAD(P)-binding Rossmann-like Domain"/>
    <property type="match status" value="1"/>
</dbReference>
<keyword evidence="1" id="KW-1133">Transmembrane helix</keyword>
<keyword evidence="3" id="KW-1185">Reference proteome</keyword>
<dbReference type="InterPro" id="IPR036291">
    <property type="entry name" value="NAD(P)-bd_dom_sf"/>
</dbReference>
<keyword evidence="1" id="KW-0472">Membrane</keyword>
<dbReference type="OrthoDB" id="419598at2759"/>
<dbReference type="AlphaFoldDB" id="A0A6A4IDY1"/>
<feature type="non-terminal residue" evidence="2">
    <location>
        <position position="1"/>
    </location>
</feature>
<evidence type="ECO:0000313" key="2">
    <source>
        <dbReference type="EMBL" id="KAE9408801.1"/>
    </source>
</evidence>
<keyword evidence="1" id="KW-0812">Transmembrane</keyword>
<accession>A0A6A4IDY1</accession>
<dbReference type="SUPFAM" id="SSF51735">
    <property type="entry name" value="NAD(P)-binding Rossmann-fold domains"/>
    <property type="match status" value="1"/>
</dbReference>
<gene>
    <name evidence="2" type="ORF">BT96DRAFT_932146</name>
</gene>
<dbReference type="Proteomes" id="UP000799118">
    <property type="component" value="Unassembled WGS sequence"/>
</dbReference>
<sequence>LAWCLWAALFMVRSISIFWIIGVEYAAIRPSWFFQEFQPSPGFVFYADSTNGFSKIGFVDARDIAEAAFHAMTEKEPLKRVAEILSTVTGRSITHRNLSRSEFKEHAKRVMPFPEAIATLEDLLRSGAEERLFLDGGAEDGKEKEVIWKGKRSFQSYAQEIKDGWIN</sequence>